<evidence type="ECO:0000313" key="4">
    <source>
        <dbReference type="Proteomes" id="UP000663829"/>
    </source>
</evidence>
<dbReference type="EMBL" id="CAJNOQ010015507">
    <property type="protein sequence ID" value="CAF1362798.1"/>
    <property type="molecule type" value="Genomic_DNA"/>
</dbReference>
<dbReference type="AlphaFoldDB" id="A0A815I2M0"/>
<sequence>MFTLLPFPISMQHSSGSPNNNSSTVCLTNLQAPSKIEHKCEPLDSYSYTADESAIADFMAVLPQLDPGDINSST</sequence>
<name>A0A815I2M0_9BILA</name>
<organism evidence="2 4">
    <name type="scientific">Didymodactylos carnosus</name>
    <dbReference type="NCBI Taxonomy" id="1234261"/>
    <lineage>
        <taxon>Eukaryota</taxon>
        <taxon>Metazoa</taxon>
        <taxon>Spiralia</taxon>
        <taxon>Gnathifera</taxon>
        <taxon>Rotifera</taxon>
        <taxon>Eurotatoria</taxon>
        <taxon>Bdelloidea</taxon>
        <taxon>Philodinida</taxon>
        <taxon>Philodinidae</taxon>
        <taxon>Didymodactylos</taxon>
    </lineage>
</organism>
<reference evidence="2" key="1">
    <citation type="submission" date="2021-02" db="EMBL/GenBank/DDBJ databases">
        <authorList>
            <person name="Nowell W R."/>
        </authorList>
    </citation>
    <scope>NUCLEOTIDE SEQUENCE</scope>
</reference>
<evidence type="ECO:0000313" key="3">
    <source>
        <dbReference type="EMBL" id="CAF4242797.1"/>
    </source>
</evidence>
<evidence type="ECO:0000313" key="2">
    <source>
        <dbReference type="EMBL" id="CAF1362798.1"/>
    </source>
</evidence>
<feature type="compositionally biased region" description="Polar residues" evidence="1">
    <location>
        <begin position="11"/>
        <end position="22"/>
    </location>
</feature>
<dbReference type="Proteomes" id="UP000681722">
    <property type="component" value="Unassembled WGS sequence"/>
</dbReference>
<feature type="region of interest" description="Disordered" evidence="1">
    <location>
        <begin position="1"/>
        <end position="22"/>
    </location>
</feature>
<evidence type="ECO:0000256" key="1">
    <source>
        <dbReference type="SAM" id="MobiDB-lite"/>
    </source>
</evidence>
<keyword evidence="4" id="KW-1185">Reference proteome</keyword>
<dbReference type="Proteomes" id="UP000663829">
    <property type="component" value="Unassembled WGS sequence"/>
</dbReference>
<feature type="non-terminal residue" evidence="2">
    <location>
        <position position="1"/>
    </location>
</feature>
<accession>A0A815I2M0</accession>
<dbReference type="EMBL" id="CAJOBC010071061">
    <property type="protein sequence ID" value="CAF4242797.1"/>
    <property type="molecule type" value="Genomic_DNA"/>
</dbReference>
<comment type="caution">
    <text evidence="2">The sequence shown here is derived from an EMBL/GenBank/DDBJ whole genome shotgun (WGS) entry which is preliminary data.</text>
</comment>
<protein>
    <submittedName>
        <fullName evidence="2">Uncharacterized protein</fullName>
    </submittedName>
</protein>
<proteinExistence type="predicted"/>
<gene>
    <name evidence="2" type="ORF">GPM918_LOCUS31467</name>
    <name evidence="3" type="ORF">SRO942_LOCUS32111</name>
</gene>